<keyword evidence="9" id="KW-0676">Redox-active center</keyword>
<dbReference type="SUPFAM" id="SSF52833">
    <property type="entry name" value="Thioredoxin-like"/>
    <property type="match status" value="1"/>
</dbReference>
<evidence type="ECO:0000256" key="2">
    <source>
        <dbReference type="ARBA" id="ARBA00006214"/>
    </source>
</evidence>
<dbReference type="PANTHER" id="PTHR34573">
    <property type="entry name" value="VKC DOMAIN-CONTAINING PROTEIN"/>
    <property type="match status" value="1"/>
</dbReference>
<evidence type="ECO:0000256" key="1">
    <source>
        <dbReference type="ARBA" id="ARBA00004141"/>
    </source>
</evidence>
<protein>
    <recommendedName>
        <fullName evidence="12">Vitamin K epoxide reductase domain-containing protein</fullName>
    </recommendedName>
</protein>
<feature type="chain" id="PRO_5035262802" description="Vitamin K epoxide reductase domain-containing protein" evidence="11">
    <location>
        <begin position="19"/>
        <end position="392"/>
    </location>
</feature>
<dbReference type="CDD" id="cd12916">
    <property type="entry name" value="VKOR_1"/>
    <property type="match status" value="1"/>
</dbReference>
<comment type="caution">
    <text evidence="13">The sequence shown here is derived from an EMBL/GenBank/DDBJ whole genome shotgun (WGS) entry which is preliminary data.</text>
</comment>
<feature type="domain" description="Vitamin K epoxide reductase" evidence="12">
    <location>
        <begin position="68"/>
        <end position="212"/>
    </location>
</feature>
<evidence type="ECO:0000256" key="7">
    <source>
        <dbReference type="ARBA" id="ARBA00023136"/>
    </source>
</evidence>
<dbReference type="Proteomes" id="UP000751190">
    <property type="component" value="Unassembled WGS sequence"/>
</dbReference>
<evidence type="ECO:0000256" key="3">
    <source>
        <dbReference type="ARBA" id="ARBA00022692"/>
    </source>
</evidence>
<name>A0A8J5X8T2_DIALT</name>
<proteinExistence type="inferred from homology"/>
<dbReference type="GO" id="GO:0016020">
    <property type="term" value="C:membrane"/>
    <property type="evidence" value="ECO:0007669"/>
    <property type="project" value="UniProtKB-SubCell"/>
</dbReference>
<dbReference type="InterPro" id="IPR038354">
    <property type="entry name" value="VKOR_sf"/>
</dbReference>
<keyword evidence="5 10" id="KW-1133">Transmembrane helix</keyword>
<dbReference type="GO" id="GO:0016491">
    <property type="term" value="F:oxidoreductase activity"/>
    <property type="evidence" value="ECO:0007669"/>
    <property type="project" value="UniProtKB-KW"/>
</dbReference>
<dbReference type="InterPro" id="IPR044698">
    <property type="entry name" value="VKOR/LTO1"/>
</dbReference>
<evidence type="ECO:0000256" key="4">
    <source>
        <dbReference type="ARBA" id="ARBA00022719"/>
    </source>
</evidence>
<keyword evidence="6" id="KW-0560">Oxidoreductase</keyword>
<keyword evidence="11" id="KW-0732">Signal</keyword>
<evidence type="ECO:0000256" key="11">
    <source>
        <dbReference type="SAM" id="SignalP"/>
    </source>
</evidence>
<evidence type="ECO:0000256" key="10">
    <source>
        <dbReference type="SAM" id="Phobius"/>
    </source>
</evidence>
<keyword evidence="14" id="KW-1185">Reference proteome</keyword>
<dbReference type="OMA" id="WCPHCHE"/>
<gene>
    <name evidence="13" type="ORF">KFE25_013025</name>
</gene>
<feature type="transmembrane region" description="Helical" evidence="10">
    <location>
        <begin position="157"/>
        <end position="181"/>
    </location>
</feature>
<dbReference type="EMBL" id="JAGTXO010000041">
    <property type="protein sequence ID" value="KAG8459389.1"/>
    <property type="molecule type" value="Genomic_DNA"/>
</dbReference>
<evidence type="ECO:0000256" key="8">
    <source>
        <dbReference type="ARBA" id="ARBA00023157"/>
    </source>
</evidence>
<reference evidence="13" key="1">
    <citation type="submission" date="2021-05" db="EMBL/GenBank/DDBJ databases">
        <title>The genome of the haptophyte Pavlova lutheri (Diacronema luteri, Pavlovales) - a model for lipid biosynthesis in eukaryotic algae.</title>
        <authorList>
            <person name="Hulatt C.J."/>
            <person name="Posewitz M.C."/>
        </authorList>
    </citation>
    <scope>NUCLEOTIDE SEQUENCE</scope>
    <source>
        <strain evidence="13">NIVA-4/92</strain>
    </source>
</reference>
<keyword evidence="7 10" id="KW-0472">Membrane</keyword>
<keyword evidence="4" id="KW-0874">Quinone</keyword>
<dbReference type="SMART" id="SM00756">
    <property type="entry name" value="VKc"/>
    <property type="match status" value="1"/>
</dbReference>
<evidence type="ECO:0000313" key="13">
    <source>
        <dbReference type="EMBL" id="KAG8459389.1"/>
    </source>
</evidence>
<accession>A0A8J5X8T2</accession>
<dbReference type="AlphaFoldDB" id="A0A8J5X8T2"/>
<evidence type="ECO:0000256" key="9">
    <source>
        <dbReference type="ARBA" id="ARBA00023284"/>
    </source>
</evidence>
<dbReference type="Gene3D" id="1.20.1440.130">
    <property type="entry name" value="VKOR domain"/>
    <property type="match status" value="1"/>
</dbReference>
<organism evidence="13 14">
    <name type="scientific">Diacronema lutheri</name>
    <name type="common">Unicellular marine alga</name>
    <name type="synonym">Monochrysis lutheri</name>
    <dbReference type="NCBI Taxonomy" id="2081491"/>
    <lineage>
        <taxon>Eukaryota</taxon>
        <taxon>Haptista</taxon>
        <taxon>Haptophyta</taxon>
        <taxon>Pavlovophyceae</taxon>
        <taxon>Pavlovales</taxon>
        <taxon>Pavlovaceae</taxon>
        <taxon>Diacronema</taxon>
    </lineage>
</organism>
<evidence type="ECO:0000256" key="5">
    <source>
        <dbReference type="ARBA" id="ARBA00022989"/>
    </source>
</evidence>
<keyword evidence="8" id="KW-1015">Disulfide bond</keyword>
<dbReference type="GO" id="GO:0048038">
    <property type="term" value="F:quinone binding"/>
    <property type="evidence" value="ECO:0007669"/>
    <property type="project" value="UniProtKB-KW"/>
</dbReference>
<comment type="subcellular location">
    <subcellularLocation>
        <location evidence="1">Membrane</location>
        <topology evidence="1">Multi-pass membrane protein</topology>
    </subcellularLocation>
</comment>
<evidence type="ECO:0000313" key="14">
    <source>
        <dbReference type="Proteomes" id="UP000751190"/>
    </source>
</evidence>
<dbReference type="Pfam" id="PF07884">
    <property type="entry name" value="VKOR"/>
    <property type="match status" value="1"/>
</dbReference>
<dbReference type="PANTHER" id="PTHR34573:SF1">
    <property type="entry name" value="VITAMIN K EPOXIDE REDUCTASE DOMAIN-CONTAINING PROTEIN"/>
    <property type="match status" value="1"/>
</dbReference>
<comment type="similarity">
    <text evidence="2">Belongs to the VKOR family.</text>
</comment>
<feature type="signal peptide" evidence="11">
    <location>
        <begin position="1"/>
        <end position="18"/>
    </location>
</feature>
<feature type="transmembrane region" description="Helical" evidence="10">
    <location>
        <begin position="221"/>
        <end position="243"/>
    </location>
</feature>
<feature type="transmembrane region" description="Helical" evidence="10">
    <location>
        <begin position="187"/>
        <end position="209"/>
    </location>
</feature>
<dbReference type="PROSITE" id="PS51257">
    <property type="entry name" value="PROKAR_LIPOPROTEIN"/>
    <property type="match status" value="1"/>
</dbReference>
<feature type="transmembrane region" description="Helical" evidence="10">
    <location>
        <begin position="122"/>
        <end position="145"/>
    </location>
</feature>
<sequence>MPSRGASLLLLVVVGCGAFTLERGAQRAALRAGGARRASLTAWRRTPRVVALGAGGPADGEGGGGGDGARARLTVGALAAAGALETGYLTASKLVGAGPGLCVDAAACKAVLDGPWSTVGGVPLSAIGFALYAALCAAAFAPLIARGRVADGALAQLEGATTAAIQLGATAAAVFSALLMALLAGEIHAPCLLCICSAAISACIFAVTWNSRLMADRAAAAAYSAASAAATSAFALGAFFVVVSSTAGAGSARASPAGDGDLSYLPPLIEARSSGPALKLAARLKAQHARMFGAYWCSHCYDQKEELGAEAFGELSYVECAKEGARSQADLCRKLQVPGYPTWQIDGRLFPGEKSIDELSQLLDDPVYAREKEYVPTAPAAAAAAARRAGAK</sequence>
<dbReference type="InterPro" id="IPR036249">
    <property type="entry name" value="Thioredoxin-like_sf"/>
</dbReference>
<evidence type="ECO:0000256" key="6">
    <source>
        <dbReference type="ARBA" id="ARBA00023002"/>
    </source>
</evidence>
<evidence type="ECO:0000259" key="12">
    <source>
        <dbReference type="SMART" id="SM00756"/>
    </source>
</evidence>
<dbReference type="Gene3D" id="3.40.30.10">
    <property type="entry name" value="Glutaredoxin"/>
    <property type="match status" value="1"/>
</dbReference>
<dbReference type="OrthoDB" id="343052at2759"/>
<dbReference type="InterPro" id="IPR012932">
    <property type="entry name" value="VKOR"/>
</dbReference>
<keyword evidence="3 10" id="KW-0812">Transmembrane</keyword>